<reference evidence="4 5" key="1">
    <citation type="journal article" date="2018" name="IMA Fungus">
        <title>IMA Genome-F 10: Nine draft genome sequences of Claviceps purpurea s.lat., including C. arundinis, C. humidiphila, and C. cf. spartinae, pseudomolecules for the pitch canker pathogen Fusarium circinatum, draft genome of Davidsoniella eucalypti, Grosmannia galeiformis, Quambalaria eucalypti, and Teratosphaeria destructans.</title>
        <authorList>
            <person name="Wingfield B.D."/>
            <person name="Liu M."/>
            <person name="Nguyen H.D."/>
            <person name="Lane F.A."/>
            <person name="Morgan S.W."/>
            <person name="De Vos L."/>
            <person name="Wilken P.M."/>
            <person name="Duong T.A."/>
            <person name="Aylward J."/>
            <person name="Coetzee M.P."/>
            <person name="Dadej K."/>
            <person name="De Beer Z.W."/>
            <person name="Findlay W."/>
            <person name="Havenga M."/>
            <person name="Kolarik M."/>
            <person name="Menzies J.G."/>
            <person name="Naidoo K."/>
            <person name="Pochopski O."/>
            <person name="Shoukouhi P."/>
            <person name="Santana Q.C."/>
            <person name="Seifert K.A."/>
            <person name="Soal N."/>
            <person name="Steenkamp E.T."/>
            <person name="Tatham C.T."/>
            <person name="van der Nest M.A."/>
            <person name="Wingfield M.J."/>
        </authorList>
    </citation>
    <scope>NUCLEOTIDE SEQUENCE [LARGE SCALE GENOMIC DNA]</scope>
    <source>
        <strain evidence="4">CMW44962</strain>
    </source>
</reference>
<accession>A0A9W7W2X5</accession>
<dbReference type="SUPFAM" id="SSF47336">
    <property type="entry name" value="ACP-like"/>
    <property type="match status" value="1"/>
</dbReference>
<dbReference type="SMART" id="SM00823">
    <property type="entry name" value="PKS_PP"/>
    <property type="match status" value="1"/>
</dbReference>
<evidence type="ECO:0000313" key="5">
    <source>
        <dbReference type="Proteomes" id="UP001138500"/>
    </source>
</evidence>
<dbReference type="Gene3D" id="3.40.50.720">
    <property type="entry name" value="NAD(P)-binding Rossmann-like Domain"/>
    <property type="match status" value="1"/>
</dbReference>
<comment type="caution">
    <text evidence="4">The sequence shown here is derived from an EMBL/GenBank/DDBJ whole genome shotgun (WGS) entry which is preliminary data.</text>
</comment>
<evidence type="ECO:0000313" key="4">
    <source>
        <dbReference type="EMBL" id="KAH9827860.1"/>
    </source>
</evidence>
<dbReference type="Gene3D" id="1.10.1200.10">
    <property type="entry name" value="ACP-like"/>
    <property type="match status" value="1"/>
</dbReference>
<dbReference type="Pfam" id="PF23562">
    <property type="entry name" value="AMP-binding_C_3"/>
    <property type="match status" value="1"/>
</dbReference>
<dbReference type="Pfam" id="PF07993">
    <property type="entry name" value="NAD_binding_4"/>
    <property type="match status" value="1"/>
</dbReference>
<dbReference type="PROSITE" id="PS50075">
    <property type="entry name" value="CARRIER"/>
    <property type="match status" value="1"/>
</dbReference>
<proteinExistence type="predicted"/>
<name>A0A9W7W2X5_9PEZI</name>
<sequence>MALAPDKRFDSVHGLIRHLATSHASATLLCYVTQQNEFLSLTGADLEQSTRCTALLYAKQLQQHGTEVPSNIALVGQSNLEYYITFLALQRLGVTTTFISPRLSDQGYEHLLKATSCGAVIVAERSMSTLQRVAARLEPKITLVPLIDMDAILEACSQSDSSIAIPQVQSFEQQRFFIHSSGSTGLPKPVPLRPGPCCHYVDTLITLPLFHSFGLATLLRCLVGGRKLSIINANRPITTTAIISALDATLSEALVTVPYILKFFTETENGVARLAKLRQVIAAGSAIPDELGDQLVASGVRIFHLCGQTESGGLMKASSERWNWVTPLPHAEPFLKFEPTADDLYHLVILPGLAAKVCSNREDGSYETRDLFRRHPEHSHLWKFAARHDDIIVLVNGEKADPNPIEQAICGNPLVRFAVAFGAQQESLGSLVIASERAAGMSPQDIVESILPDLASGNSRVPGYAQIPRDAMIVKPTGTEVSCTDKGTVIRSRLLEQFRDDIAAYYAARGSSIQSKDDHNAEDVRESVRRAVRQVLQIDAAGDNLLADDADFFDLGMDSLQASHVRARLAKELGLQGLQTNLVFDYPTVALLVQYLTSSLQGKADSPDSRKTLAEELIERHSRFEMFMPSALSTAEGNSEEMSQPNGTSNHSVVVLTGATGFIGSHILHNLLQEPAVAQVHCLVRAPDSASASERIIESLRRHHIPEQTTTTLSKIRAHACDFSAPDLGLTPSTQSRLQEAATHYIHTAWQVNFNLSLRSFEIQSIRPTNILLSLASASPLGKEPSFTFISSIATALRTSDGASAVPETLLPWEAVEPMGYAESKYVGERICAAAAAKDGLPIRIARVGQVCGDTVHGYWNPSEAIPRTVMMARRIAALPVIEEGDEELDWVPVDVVARAVGKLSLLERVRRSGRDPQVFHVTNQKRIGWNRHFVPALSAAGLEFHGVPARSWVALLAQKSTAVVSAEQNPRTQLLEFWTRKYASSTARQTPVFDMARTTRACEEVREGFEIGEELIGKFVGHWMMQE</sequence>
<dbReference type="GO" id="GO:0031177">
    <property type="term" value="F:phosphopantetheine binding"/>
    <property type="evidence" value="ECO:0007669"/>
    <property type="project" value="InterPro"/>
</dbReference>
<dbReference type="OrthoDB" id="429813at2759"/>
<gene>
    <name evidence="4" type="ORF">Tdes44962_MAKER09589</name>
</gene>
<keyword evidence="5" id="KW-1185">Reference proteome</keyword>
<dbReference type="InterPro" id="IPR013120">
    <property type="entry name" value="FAR_NAD-bd"/>
</dbReference>
<protein>
    <submittedName>
        <fullName evidence="4">Acetyl CoA synthetase-like</fullName>
    </submittedName>
</protein>
<dbReference type="Pfam" id="PF00501">
    <property type="entry name" value="AMP-binding"/>
    <property type="match status" value="1"/>
</dbReference>
<dbReference type="InterPro" id="IPR036736">
    <property type="entry name" value="ACP-like_sf"/>
</dbReference>
<dbReference type="PANTHER" id="PTHR43439">
    <property type="entry name" value="PHENYLACETATE-COENZYME A LIGASE"/>
    <property type="match status" value="1"/>
</dbReference>
<keyword evidence="2" id="KW-0597">Phosphoprotein</keyword>
<dbReference type="InterPro" id="IPR020845">
    <property type="entry name" value="AMP-binding_CS"/>
</dbReference>
<dbReference type="InterPro" id="IPR051414">
    <property type="entry name" value="Adenylate-forming_Reductase"/>
</dbReference>
<dbReference type="EMBL" id="RIBY02001849">
    <property type="protein sequence ID" value="KAH9827860.1"/>
    <property type="molecule type" value="Genomic_DNA"/>
</dbReference>
<organism evidence="4 5">
    <name type="scientific">Teratosphaeria destructans</name>
    <dbReference type="NCBI Taxonomy" id="418781"/>
    <lineage>
        <taxon>Eukaryota</taxon>
        <taxon>Fungi</taxon>
        <taxon>Dikarya</taxon>
        <taxon>Ascomycota</taxon>
        <taxon>Pezizomycotina</taxon>
        <taxon>Dothideomycetes</taxon>
        <taxon>Dothideomycetidae</taxon>
        <taxon>Mycosphaerellales</taxon>
        <taxon>Teratosphaeriaceae</taxon>
        <taxon>Teratosphaeria</taxon>
    </lineage>
</organism>
<dbReference type="AlphaFoldDB" id="A0A9W7W2X5"/>
<evidence type="ECO:0000256" key="1">
    <source>
        <dbReference type="ARBA" id="ARBA00022450"/>
    </source>
</evidence>
<dbReference type="InterPro" id="IPR020806">
    <property type="entry name" value="PKS_PP-bd"/>
</dbReference>
<dbReference type="InterPro" id="IPR042099">
    <property type="entry name" value="ANL_N_sf"/>
</dbReference>
<dbReference type="Gene3D" id="3.40.50.12780">
    <property type="entry name" value="N-terminal domain of ligase-like"/>
    <property type="match status" value="1"/>
</dbReference>
<dbReference type="InterPro" id="IPR000873">
    <property type="entry name" value="AMP-dep_synth/lig_dom"/>
</dbReference>
<dbReference type="SUPFAM" id="SSF51735">
    <property type="entry name" value="NAD(P)-binding Rossmann-fold domains"/>
    <property type="match status" value="1"/>
</dbReference>
<dbReference type="InterPro" id="IPR009081">
    <property type="entry name" value="PP-bd_ACP"/>
</dbReference>
<feature type="domain" description="Carrier" evidence="3">
    <location>
        <begin position="522"/>
        <end position="600"/>
    </location>
</feature>
<evidence type="ECO:0000256" key="2">
    <source>
        <dbReference type="ARBA" id="ARBA00022553"/>
    </source>
</evidence>
<dbReference type="InterPro" id="IPR036291">
    <property type="entry name" value="NAD(P)-bd_dom_sf"/>
</dbReference>
<dbReference type="PROSITE" id="PS00455">
    <property type="entry name" value="AMP_BINDING"/>
    <property type="match status" value="1"/>
</dbReference>
<dbReference type="SUPFAM" id="SSF56801">
    <property type="entry name" value="Acetyl-CoA synthetase-like"/>
    <property type="match status" value="1"/>
</dbReference>
<dbReference type="Pfam" id="PF00550">
    <property type="entry name" value="PP-binding"/>
    <property type="match status" value="1"/>
</dbReference>
<dbReference type="PANTHER" id="PTHR43439:SF2">
    <property type="entry name" value="ENZYME, PUTATIVE (JCVI)-RELATED"/>
    <property type="match status" value="1"/>
</dbReference>
<evidence type="ECO:0000259" key="3">
    <source>
        <dbReference type="PROSITE" id="PS50075"/>
    </source>
</evidence>
<reference evidence="4 5" key="2">
    <citation type="journal article" date="2021" name="Curr. Genet.">
        <title>Genetic response to nitrogen starvation in the aggressive Eucalyptus foliar pathogen Teratosphaeria destructans.</title>
        <authorList>
            <person name="Havenga M."/>
            <person name="Wingfield B.D."/>
            <person name="Wingfield M.J."/>
            <person name="Dreyer L.L."/>
            <person name="Roets F."/>
            <person name="Aylward J."/>
        </authorList>
    </citation>
    <scope>NUCLEOTIDE SEQUENCE [LARGE SCALE GENOMIC DNA]</scope>
    <source>
        <strain evidence="4">CMW44962</strain>
    </source>
</reference>
<dbReference type="Proteomes" id="UP001138500">
    <property type="component" value="Unassembled WGS sequence"/>
</dbReference>
<keyword evidence="1" id="KW-0596">Phosphopantetheine</keyword>